<name>A0A2H3L2L3_9CHLR</name>
<keyword evidence="1" id="KW-0472">Membrane</keyword>
<dbReference type="AlphaFoldDB" id="A0A2H3L2L3"/>
<keyword evidence="1" id="KW-1133">Transmembrane helix</keyword>
<dbReference type="Gene3D" id="2.120.10.10">
    <property type="match status" value="1"/>
</dbReference>
<reference evidence="3 4" key="1">
    <citation type="submission" date="2016-05" db="EMBL/GenBank/DDBJ databases">
        <authorList>
            <person name="Lavstsen T."/>
            <person name="Jespersen J.S."/>
        </authorList>
    </citation>
    <scope>NUCLEOTIDE SEQUENCE [LARGE SCALE GENOMIC DNA]</scope>
    <source>
        <strain evidence="3 4">B7-9</strain>
    </source>
</reference>
<evidence type="ECO:0000256" key="2">
    <source>
        <dbReference type="SAM" id="SignalP"/>
    </source>
</evidence>
<dbReference type="EMBL" id="LYXE01000200">
    <property type="protein sequence ID" value="PDV96450.1"/>
    <property type="molecule type" value="Genomic_DNA"/>
</dbReference>
<evidence type="ECO:0008006" key="5">
    <source>
        <dbReference type="Google" id="ProtNLM"/>
    </source>
</evidence>
<comment type="caution">
    <text evidence="3">The sequence shown here is derived from an EMBL/GenBank/DDBJ whole genome shotgun (WGS) entry which is preliminary data.</text>
</comment>
<protein>
    <recommendedName>
        <fullName evidence="5">Sialidase domain-containing protein</fullName>
    </recommendedName>
</protein>
<dbReference type="SUPFAM" id="SSF50939">
    <property type="entry name" value="Sialidases"/>
    <property type="match status" value="1"/>
</dbReference>
<dbReference type="RefSeq" id="WP_097655487.1">
    <property type="nucleotide sequence ID" value="NZ_LYXE01000200.1"/>
</dbReference>
<keyword evidence="1" id="KW-0812">Transmembrane</keyword>
<evidence type="ECO:0000313" key="3">
    <source>
        <dbReference type="EMBL" id="PDV96450.1"/>
    </source>
</evidence>
<keyword evidence="4" id="KW-1185">Reference proteome</keyword>
<keyword evidence="2" id="KW-0732">Signal</keyword>
<dbReference type="Proteomes" id="UP000220922">
    <property type="component" value="Unassembled WGS sequence"/>
</dbReference>
<dbReference type="InterPro" id="IPR036278">
    <property type="entry name" value="Sialidase_sf"/>
</dbReference>
<feature type="signal peptide" evidence="2">
    <location>
        <begin position="1"/>
        <end position="23"/>
    </location>
</feature>
<evidence type="ECO:0000256" key="1">
    <source>
        <dbReference type="SAM" id="Phobius"/>
    </source>
</evidence>
<accession>A0A2H3L2L3</accession>
<evidence type="ECO:0000313" key="4">
    <source>
        <dbReference type="Proteomes" id="UP000220922"/>
    </source>
</evidence>
<feature type="transmembrane region" description="Helical" evidence="1">
    <location>
        <begin position="528"/>
        <end position="549"/>
    </location>
</feature>
<sequence length="555" mass="61075">MKALFSTLYVLILLAVMVSPVAAQRSAWSTPFELSPPRPAEDDLNARRYGSSWFPDIAVSPPGTVHVSWYSGIGLSERDGGSLDLLMYRERRDGVWSGISEILAPATGGLTVRNRLTVARDGRLHAIYRSNTNIMHASAPLAETRNAAAWSEPVRISGFGAAYYVEIASDSRGVLHAFWSEAISDEPGQPPNLVCPNCADLFYRNSHDGGVTWSSPMNLSDTLNDGENRPHVQIDRFDRIHVVWDEGIDWYAGAGQPRAGVYRRSDDGGQNWTTPTYFRLPASGVALAAYEQAARQPAERSLTPEPATAPAAPLDAVQQTTLGLDGNGNPVIVFRGVAVNRIYTQSSPDGGKTWTQAVELPNLRARPSDLDIYHMATDGAGNVHLLLVAFRPFDDLTDVFTPPGLWHLTYSNGRWGQPTEIVRNNLYPEYPKLAVLNGNELHAVWFTRNRDDLFDSERARYRVWHSSRPLGAPATTPLPFFTPVPTATPVVEAAVIETTPTPTPLPAGIQQTPPLGERPRWETTGYEAIGLALLPVVLIFGSVIGLRVWMLRRRR</sequence>
<organism evidence="3 4">
    <name type="scientific">Candidatus Chloroploca asiatica</name>
    <dbReference type="NCBI Taxonomy" id="1506545"/>
    <lineage>
        <taxon>Bacteria</taxon>
        <taxon>Bacillati</taxon>
        <taxon>Chloroflexota</taxon>
        <taxon>Chloroflexia</taxon>
        <taxon>Chloroflexales</taxon>
        <taxon>Chloroflexineae</taxon>
        <taxon>Oscillochloridaceae</taxon>
        <taxon>Candidatus Chloroploca</taxon>
    </lineage>
</organism>
<feature type="chain" id="PRO_5013850502" description="Sialidase domain-containing protein" evidence="2">
    <location>
        <begin position="24"/>
        <end position="555"/>
    </location>
</feature>
<proteinExistence type="predicted"/>
<gene>
    <name evidence="3" type="ORF">A9Q02_07075</name>
</gene>
<dbReference type="OrthoDB" id="41724at2"/>
<dbReference type="CDD" id="cd15482">
    <property type="entry name" value="Sialidase_non-viral"/>
    <property type="match status" value="1"/>
</dbReference>